<organism evidence="1 3">
    <name type="scientific">Mus musculus</name>
    <name type="common">Mouse</name>
    <dbReference type="NCBI Taxonomy" id="10090"/>
    <lineage>
        <taxon>Eukaryota</taxon>
        <taxon>Metazoa</taxon>
        <taxon>Chordata</taxon>
        <taxon>Craniata</taxon>
        <taxon>Vertebrata</taxon>
        <taxon>Euteleostomi</taxon>
        <taxon>Mammalia</taxon>
        <taxon>Eutheria</taxon>
        <taxon>Euarchontoglires</taxon>
        <taxon>Glires</taxon>
        <taxon>Rodentia</taxon>
        <taxon>Myomorpha</taxon>
        <taxon>Muroidea</taxon>
        <taxon>Muridae</taxon>
        <taxon>Murinae</taxon>
        <taxon>Mus</taxon>
        <taxon>Mus</taxon>
    </lineage>
</organism>
<accession>A0A0N4SW92</accession>
<name>A0A0N4SW92_MOUSE</name>
<reference evidence="1 3" key="1">
    <citation type="journal article" date="2009" name="PLoS Biol.">
        <title>Lineage-specific biology revealed by a finished genome assembly of the mouse.</title>
        <authorList>
            <consortium name="Mouse Genome Sequencing Consortium"/>
            <person name="Church D.M."/>
            <person name="Goodstadt L."/>
            <person name="Hillier L.W."/>
            <person name="Zody M.C."/>
            <person name="Goldstein S."/>
            <person name="She X."/>
            <person name="Bult C.J."/>
            <person name="Agarwala R."/>
            <person name="Cherry J.L."/>
            <person name="DiCuccio M."/>
            <person name="Hlavina W."/>
            <person name="Kapustin Y."/>
            <person name="Meric P."/>
            <person name="Maglott D."/>
            <person name="Birtle Z."/>
            <person name="Marques A.C."/>
            <person name="Graves T."/>
            <person name="Zhou S."/>
            <person name="Teague B."/>
            <person name="Potamousis K."/>
            <person name="Churas C."/>
            <person name="Place M."/>
            <person name="Herschleb J."/>
            <person name="Runnheim R."/>
            <person name="Forrest D."/>
            <person name="Amos-Landgraf J."/>
            <person name="Schwartz D.C."/>
            <person name="Cheng Z."/>
            <person name="Lindblad-Toh K."/>
            <person name="Eichler E.E."/>
            <person name="Ponting C.P."/>
        </authorList>
    </citation>
    <scope>NUCLEOTIDE SEQUENCE [LARGE SCALE GENOMIC DNA]</scope>
    <source>
        <strain evidence="1 3">C57BL/6J</strain>
    </source>
</reference>
<dbReference type="Proteomes" id="UP000000589">
    <property type="component" value="Chromosome 6"/>
</dbReference>
<dbReference type="Ensembl" id="ENSMUST00000205225.3">
    <property type="protein sequence ID" value="ENSMUSP00000145424.2"/>
    <property type="gene ID" value="ENSMUSG00000030364.7"/>
</dbReference>
<evidence type="ECO:0000313" key="3">
    <source>
        <dbReference type="Proteomes" id="UP000000589"/>
    </source>
</evidence>
<dbReference type="AlphaFoldDB" id="A0A0N4SW92"/>
<dbReference type="Bgee" id="ENSMUSG00000030364">
    <property type="expression patterns" value="Expressed in epithelium of small intestine and 63 other cell types or tissues"/>
</dbReference>
<evidence type="ECO:0007829" key="4">
    <source>
        <dbReference type="ProteomicsDB" id="A0A0N4SW92"/>
    </source>
</evidence>
<dbReference type="ExpressionAtlas" id="A0A0N4SW92">
    <property type="expression patterns" value="baseline and differential"/>
</dbReference>
<reference evidence="1" key="4">
    <citation type="submission" date="2025-09" db="UniProtKB">
        <authorList>
            <consortium name="Ensembl"/>
        </authorList>
    </citation>
    <scope>IDENTIFICATION</scope>
    <source>
        <strain evidence="1">C57BL/6J</strain>
    </source>
</reference>
<evidence type="ECO:0000313" key="1">
    <source>
        <dbReference type="Ensembl" id="ENSMUSP00000145424.2"/>
    </source>
</evidence>
<reference evidence="1" key="3">
    <citation type="submission" date="2025-08" db="UniProtKB">
        <authorList>
            <consortium name="Ensembl"/>
        </authorList>
    </citation>
    <scope>IDENTIFICATION</scope>
    <source>
        <strain evidence="1">C57BL/6J</strain>
    </source>
</reference>
<proteinExistence type="evidence at protein level"/>
<protein>
    <submittedName>
        <fullName evidence="1">C-type lectin domain family 2, member h</fullName>
    </submittedName>
</protein>
<sequence>MNAAKVETSSMGMLQRADLTAADCLQEGEMGQQCPSACLQQM</sequence>
<evidence type="ECO:0000313" key="2">
    <source>
        <dbReference type="MGI" id="MGI:2136934"/>
    </source>
</evidence>
<dbReference type="VEuPathDB" id="HostDB:ENSMUSG00000030364"/>
<dbReference type="ProteomicsDB" id="363538"/>
<reference evidence="1 3" key="2">
    <citation type="journal article" date="2011" name="PLoS Biol.">
        <title>Modernizing reference genome assemblies.</title>
        <authorList>
            <person name="Church D.M."/>
            <person name="Schneider V.A."/>
            <person name="Graves T."/>
            <person name="Auger K."/>
            <person name="Cunningham F."/>
            <person name="Bouk N."/>
            <person name="Chen H.C."/>
            <person name="Agarwala R."/>
            <person name="McLaren W.M."/>
            <person name="Ritchie G.R."/>
            <person name="Albracht D."/>
            <person name="Kremitzki M."/>
            <person name="Rock S."/>
            <person name="Kotkiewicz H."/>
            <person name="Kremitzki C."/>
            <person name="Wollam A."/>
            <person name="Trani L."/>
            <person name="Fulton L."/>
            <person name="Fulton R."/>
            <person name="Matthews L."/>
            <person name="Whitehead S."/>
            <person name="Chow W."/>
            <person name="Torrance J."/>
            <person name="Dunn M."/>
            <person name="Harden G."/>
            <person name="Threadgold G."/>
            <person name="Wood J."/>
            <person name="Collins J."/>
            <person name="Heath P."/>
            <person name="Griffiths G."/>
            <person name="Pelan S."/>
            <person name="Grafham D."/>
            <person name="Eichler E.E."/>
            <person name="Weinstock G."/>
            <person name="Mardis E.R."/>
            <person name="Wilson R.K."/>
            <person name="Howe K."/>
            <person name="Flicek P."/>
            <person name="Hubbard T."/>
        </authorList>
    </citation>
    <scope>NUCLEOTIDE SEQUENCE [LARGE SCALE GENOMIC DNA]</scope>
    <source>
        <strain evidence="1 3">C57BL/6J</strain>
    </source>
</reference>
<keyword evidence="3" id="KW-1185">Reference proteome</keyword>
<gene>
    <name evidence="1 2" type="primary">Clec2h</name>
</gene>
<keyword evidence="4" id="KW-1267">Proteomics identification</keyword>
<dbReference type="OrthoDB" id="9906043at2759"/>
<dbReference type="MGI" id="MGI:2136934">
    <property type="gene designation" value="Clec2h"/>
</dbReference>
<dbReference type="AGR" id="MGI:2136934"/>
<dbReference type="GeneTree" id="ENSGT00940000155319"/>